<protein>
    <submittedName>
        <fullName evidence="4">2-hydroxyacid dehydrogenase</fullName>
        <ecNumber evidence="4">1.-.-.-</ecNumber>
    </submittedName>
</protein>
<dbReference type="GO" id="GO:0051287">
    <property type="term" value="F:NAD binding"/>
    <property type="evidence" value="ECO:0007669"/>
    <property type="project" value="InterPro"/>
</dbReference>
<dbReference type="KEGG" id="amob:HG15A2_21110"/>
<evidence type="ECO:0000313" key="4">
    <source>
        <dbReference type="EMBL" id="QDS98826.1"/>
    </source>
</evidence>
<dbReference type="OrthoDB" id="277029at2"/>
<feature type="domain" description="D-isomer specific 2-hydroxyacid dehydrogenase NAD-binding" evidence="3">
    <location>
        <begin position="107"/>
        <end position="283"/>
    </location>
</feature>
<organism evidence="4 5">
    <name type="scientific">Adhaeretor mobilis</name>
    <dbReference type="NCBI Taxonomy" id="1930276"/>
    <lineage>
        <taxon>Bacteria</taxon>
        <taxon>Pseudomonadati</taxon>
        <taxon>Planctomycetota</taxon>
        <taxon>Planctomycetia</taxon>
        <taxon>Pirellulales</taxon>
        <taxon>Lacipirellulaceae</taxon>
        <taxon>Adhaeretor</taxon>
    </lineage>
</organism>
<dbReference type="InterPro" id="IPR029753">
    <property type="entry name" value="D-isomer_DH_CS"/>
</dbReference>
<reference evidence="4 5" key="1">
    <citation type="submission" date="2019-02" db="EMBL/GenBank/DDBJ databases">
        <title>Deep-cultivation of Planctomycetes and their phenomic and genomic characterization uncovers novel biology.</title>
        <authorList>
            <person name="Wiegand S."/>
            <person name="Jogler M."/>
            <person name="Boedeker C."/>
            <person name="Pinto D."/>
            <person name="Vollmers J."/>
            <person name="Rivas-Marin E."/>
            <person name="Kohn T."/>
            <person name="Peeters S.H."/>
            <person name="Heuer A."/>
            <person name="Rast P."/>
            <person name="Oberbeckmann S."/>
            <person name="Bunk B."/>
            <person name="Jeske O."/>
            <person name="Meyerdierks A."/>
            <person name="Storesund J.E."/>
            <person name="Kallscheuer N."/>
            <person name="Luecker S."/>
            <person name="Lage O.M."/>
            <person name="Pohl T."/>
            <person name="Merkel B.J."/>
            <person name="Hornburger P."/>
            <person name="Mueller R.-W."/>
            <person name="Bruemmer F."/>
            <person name="Labrenz M."/>
            <person name="Spormann A.M."/>
            <person name="Op den Camp H."/>
            <person name="Overmann J."/>
            <person name="Amann R."/>
            <person name="Jetten M.S.M."/>
            <person name="Mascher T."/>
            <person name="Medema M.H."/>
            <person name="Devos D.P."/>
            <person name="Kaster A.-K."/>
            <person name="Ovreas L."/>
            <person name="Rohde M."/>
            <person name="Galperin M.Y."/>
            <person name="Jogler C."/>
        </authorList>
    </citation>
    <scope>NUCLEOTIDE SEQUENCE [LARGE SCALE GENOMIC DNA]</scope>
    <source>
        <strain evidence="4 5">HG15A2</strain>
    </source>
</reference>
<dbReference type="InterPro" id="IPR036291">
    <property type="entry name" value="NAD(P)-bd_dom_sf"/>
</dbReference>
<name>A0A517MVC5_9BACT</name>
<dbReference type="Pfam" id="PF02826">
    <property type="entry name" value="2-Hacid_dh_C"/>
    <property type="match status" value="1"/>
</dbReference>
<keyword evidence="2" id="KW-0520">NAD</keyword>
<dbReference type="InterPro" id="IPR006140">
    <property type="entry name" value="D-isomer_DH_NAD-bd"/>
</dbReference>
<dbReference type="RefSeq" id="WP_145060086.1">
    <property type="nucleotide sequence ID" value="NZ_CP036263.1"/>
</dbReference>
<keyword evidence="1 4" id="KW-0560">Oxidoreductase</keyword>
<dbReference type="CDD" id="cd05300">
    <property type="entry name" value="2-Hacid_dh_1"/>
    <property type="match status" value="1"/>
</dbReference>
<proteinExistence type="predicted"/>
<dbReference type="PROSITE" id="PS00671">
    <property type="entry name" value="D_2_HYDROXYACID_DH_3"/>
    <property type="match status" value="1"/>
</dbReference>
<sequence length="316" mass="35127">MIRVLIAVNGFSETNIVRIREATRGWADCVRINQEAPAAEYHQQLSEADVLIGWPEPQWLLESPLLYFQLASVGYDSYLNLGLGEKQAFTACNIRGVPAIPVAEQVLAMMFCLARNLHCHAIDRTEKRWQRQLNYWEITGNTICIVGMGGIGSELARRCKAIGMNVVGVGRNPDAMPHELLTAAFAWDEMSKAFATADHVVLCFPATAEYQNMFNKELFGCMKAGACFYNVGRGSVVDETALADCLRSGHLRGAGLDVFQEEPLAQDHPFWGLSNVILTPHTGGRSIHEYERICGLFVENLHRFHHGLPLGNVIQL</sequence>
<dbReference type="Proteomes" id="UP000319852">
    <property type="component" value="Chromosome"/>
</dbReference>
<accession>A0A517MVC5</accession>
<evidence type="ECO:0000259" key="3">
    <source>
        <dbReference type="Pfam" id="PF02826"/>
    </source>
</evidence>
<dbReference type="Gene3D" id="3.40.50.720">
    <property type="entry name" value="NAD(P)-binding Rossmann-like Domain"/>
    <property type="match status" value="2"/>
</dbReference>
<dbReference type="PANTHER" id="PTHR43333">
    <property type="entry name" value="2-HACID_DH_C DOMAIN-CONTAINING PROTEIN"/>
    <property type="match status" value="1"/>
</dbReference>
<dbReference type="SUPFAM" id="SSF51735">
    <property type="entry name" value="NAD(P)-binding Rossmann-fold domains"/>
    <property type="match status" value="1"/>
</dbReference>
<evidence type="ECO:0000256" key="2">
    <source>
        <dbReference type="ARBA" id="ARBA00023027"/>
    </source>
</evidence>
<evidence type="ECO:0000256" key="1">
    <source>
        <dbReference type="ARBA" id="ARBA00023002"/>
    </source>
</evidence>
<dbReference type="SUPFAM" id="SSF52283">
    <property type="entry name" value="Formate/glycerate dehydrogenase catalytic domain-like"/>
    <property type="match status" value="1"/>
</dbReference>
<evidence type="ECO:0000313" key="5">
    <source>
        <dbReference type="Proteomes" id="UP000319852"/>
    </source>
</evidence>
<gene>
    <name evidence="4" type="ORF">HG15A2_21110</name>
</gene>
<dbReference type="EMBL" id="CP036263">
    <property type="protein sequence ID" value="QDS98826.1"/>
    <property type="molecule type" value="Genomic_DNA"/>
</dbReference>
<dbReference type="PANTHER" id="PTHR43333:SF1">
    <property type="entry name" value="D-ISOMER SPECIFIC 2-HYDROXYACID DEHYDROGENASE NAD-BINDING DOMAIN-CONTAINING PROTEIN"/>
    <property type="match status" value="1"/>
</dbReference>
<dbReference type="EC" id="1.-.-.-" evidence="4"/>
<keyword evidence="5" id="KW-1185">Reference proteome</keyword>
<dbReference type="AlphaFoldDB" id="A0A517MVC5"/>
<dbReference type="GO" id="GO:0016616">
    <property type="term" value="F:oxidoreductase activity, acting on the CH-OH group of donors, NAD or NADP as acceptor"/>
    <property type="evidence" value="ECO:0007669"/>
    <property type="project" value="UniProtKB-ARBA"/>
</dbReference>